<name>A0ACB6QFX5_9PLEO</name>
<evidence type="ECO:0000313" key="2">
    <source>
        <dbReference type="Proteomes" id="UP000799755"/>
    </source>
</evidence>
<sequence>MNTEYVEPRYVDKVKLHALLARLFPEQSWRAEIRRGKWVIETPRTLSKEELDSVAS</sequence>
<dbReference type="Proteomes" id="UP000799755">
    <property type="component" value="Unassembled WGS sequence"/>
</dbReference>
<keyword evidence="2" id="KW-1185">Reference proteome</keyword>
<accession>A0ACB6QFX5</accession>
<dbReference type="EMBL" id="MU003528">
    <property type="protein sequence ID" value="KAF2465826.1"/>
    <property type="molecule type" value="Genomic_DNA"/>
</dbReference>
<protein>
    <submittedName>
        <fullName evidence="1">Uncharacterized protein</fullName>
    </submittedName>
</protein>
<evidence type="ECO:0000313" key="1">
    <source>
        <dbReference type="EMBL" id="KAF2465826.1"/>
    </source>
</evidence>
<comment type="caution">
    <text evidence="1">The sequence shown here is derived from an EMBL/GenBank/DDBJ whole genome shotgun (WGS) entry which is preliminary data.</text>
</comment>
<proteinExistence type="predicted"/>
<reference evidence="1" key="1">
    <citation type="journal article" date="2020" name="Stud. Mycol.">
        <title>101 Dothideomycetes genomes: a test case for predicting lifestyles and emergence of pathogens.</title>
        <authorList>
            <person name="Haridas S."/>
            <person name="Albert R."/>
            <person name="Binder M."/>
            <person name="Bloem J."/>
            <person name="Labutti K."/>
            <person name="Salamov A."/>
            <person name="Andreopoulos B."/>
            <person name="Baker S."/>
            <person name="Barry K."/>
            <person name="Bills G."/>
            <person name="Bluhm B."/>
            <person name="Cannon C."/>
            <person name="Castanera R."/>
            <person name="Culley D."/>
            <person name="Daum C."/>
            <person name="Ezra D."/>
            <person name="Gonzalez J."/>
            <person name="Henrissat B."/>
            <person name="Kuo A."/>
            <person name="Liang C."/>
            <person name="Lipzen A."/>
            <person name="Lutzoni F."/>
            <person name="Magnuson J."/>
            <person name="Mondo S."/>
            <person name="Nolan M."/>
            <person name="Ohm R."/>
            <person name="Pangilinan J."/>
            <person name="Park H.-J."/>
            <person name="Ramirez L."/>
            <person name="Alfaro M."/>
            <person name="Sun H."/>
            <person name="Tritt A."/>
            <person name="Yoshinaga Y."/>
            <person name="Zwiers L.-H."/>
            <person name="Turgeon B."/>
            <person name="Goodwin S."/>
            <person name="Spatafora J."/>
            <person name="Crous P."/>
            <person name="Grigoriev I."/>
        </authorList>
    </citation>
    <scope>NUCLEOTIDE SEQUENCE</scope>
    <source>
        <strain evidence="1">ATCC 200398</strain>
    </source>
</reference>
<organism evidence="1 2">
    <name type="scientific">Lindgomyces ingoldianus</name>
    <dbReference type="NCBI Taxonomy" id="673940"/>
    <lineage>
        <taxon>Eukaryota</taxon>
        <taxon>Fungi</taxon>
        <taxon>Dikarya</taxon>
        <taxon>Ascomycota</taxon>
        <taxon>Pezizomycotina</taxon>
        <taxon>Dothideomycetes</taxon>
        <taxon>Pleosporomycetidae</taxon>
        <taxon>Pleosporales</taxon>
        <taxon>Lindgomycetaceae</taxon>
        <taxon>Lindgomyces</taxon>
    </lineage>
</organism>
<gene>
    <name evidence="1" type="ORF">BDR25DRAFT_306562</name>
</gene>